<protein>
    <submittedName>
        <fullName evidence="1">Uncharacterized protein</fullName>
    </submittedName>
</protein>
<gene>
    <name evidence="1" type="ORF">RhiirC2_776823</name>
</gene>
<organism evidence="1 2">
    <name type="scientific">Rhizophagus irregularis</name>
    <dbReference type="NCBI Taxonomy" id="588596"/>
    <lineage>
        <taxon>Eukaryota</taxon>
        <taxon>Fungi</taxon>
        <taxon>Fungi incertae sedis</taxon>
        <taxon>Mucoromycota</taxon>
        <taxon>Glomeromycotina</taxon>
        <taxon>Glomeromycetes</taxon>
        <taxon>Glomerales</taxon>
        <taxon>Glomeraceae</taxon>
        <taxon>Rhizophagus</taxon>
    </lineage>
</organism>
<evidence type="ECO:0000313" key="1">
    <source>
        <dbReference type="EMBL" id="PKK72780.1"/>
    </source>
</evidence>
<sequence length="525" mass="60748">MDSSDQNSNCTFAHDYPNSNIITTTYHENNGKTHLRKHIIHSLGVYPSNIKKTKKSSKNCPEYEIPDNYKVETTLEGYKIVCETNYLLDGTVKFTLNWKDSQDIDRYISNNNSTSGVAKDFLKLLNKKNSCFWDYAFCSFTTLTSRSQQNKQVGGDEVIGIDLSKVNSDFARVHQDAIVRACDKALISRDGYRHLATINPSLEREYQISDRRNEISKYMKTIIPIYDCKIDNFNNSSNNSTVNLTNDQSSSCSYRSINDLLNSLIPIWKKKSILNIGDNINLKFGGDGHIVTNKYSHIMFTIILLYIGKENYESLSIAVSKFSNELDSLKSIGFTDQDNIMWNIEFYFSSDWKFMALIKGLKAANSKYFCLFCECPKDSRGNLNLQWNISENKKGVEHPSLFPVIELNNWIPDELHIMFNRKRNAENWLNTFSVFESKSKGMFWDWTTLTGPERLIMLQYFDVTKFIASDHGRKISFLWKEFLNLYQFLRKDSFTDPDIDSFEINVKNWIKLFCEPTIGKSNSIN</sequence>
<dbReference type="PANTHER" id="PTHR31424:SF5">
    <property type="entry name" value="APPLE DOMAIN-CONTAINING PROTEIN"/>
    <property type="match status" value="1"/>
</dbReference>
<reference evidence="1 2" key="1">
    <citation type="submission" date="2016-04" db="EMBL/GenBank/DDBJ databases">
        <title>Genome analyses suggest a sexual origin of heterokaryosis in a supposedly ancient asexual fungus.</title>
        <authorList>
            <person name="Ropars J."/>
            <person name="Sedzielewska K."/>
            <person name="Noel J."/>
            <person name="Charron P."/>
            <person name="Farinelli L."/>
            <person name="Marton T."/>
            <person name="Kruger M."/>
            <person name="Pelin A."/>
            <person name="Brachmann A."/>
            <person name="Corradi N."/>
        </authorList>
    </citation>
    <scope>NUCLEOTIDE SEQUENCE [LARGE SCALE GENOMIC DNA]</scope>
    <source>
        <strain evidence="1 2">C2</strain>
    </source>
</reference>
<dbReference type="EMBL" id="LLXL01000416">
    <property type="protein sequence ID" value="PKK72780.1"/>
    <property type="molecule type" value="Genomic_DNA"/>
</dbReference>
<dbReference type="VEuPathDB" id="FungiDB:FUN_008963"/>
<evidence type="ECO:0000313" key="2">
    <source>
        <dbReference type="Proteomes" id="UP000233469"/>
    </source>
</evidence>
<dbReference type="AlphaFoldDB" id="A0A2N1NG17"/>
<reference evidence="1 2" key="2">
    <citation type="submission" date="2017-10" db="EMBL/GenBank/DDBJ databases">
        <title>Extensive intraspecific genome diversity in a model arbuscular mycorrhizal fungus.</title>
        <authorList>
            <person name="Chen E.C.H."/>
            <person name="Morin E."/>
            <person name="Baudet D."/>
            <person name="Noel J."/>
            <person name="Ndikumana S."/>
            <person name="Charron P."/>
            <person name="St-Onge C."/>
            <person name="Giorgi J."/>
            <person name="Grigoriev I.V."/>
            <person name="Roux C."/>
            <person name="Martin F.M."/>
            <person name="Corradi N."/>
        </authorList>
    </citation>
    <scope>NUCLEOTIDE SEQUENCE [LARGE SCALE GENOMIC DNA]</scope>
    <source>
        <strain evidence="1 2">C2</strain>
    </source>
</reference>
<dbReference type="VEuPathDB" id="FungiDB:RhiirA1_393474"/>
<accession>A0A2N1NG17</accession>
<proteinExistence type="predicted"/>
<name>A0A2N1NG17_9GLOM</name>
<comment type="caution">
    <text evidence="1">The sequence shown here is derived from an EMBL/GenBank/DDBJ whole genome shotgun (WGS) entry which is preliminary data.</text>
</comment>
<dbReference type="PANTHER" id="PTHR31424">
    <property type="entry name" value="PROTEIN CBG23806"/>
    <property type="match status" value="1"/>
</dbReference>
<dbReference type="VEuPathDB" id="FungiDB:RhiirFUN_019168"/>
<dbReference type="Proteomes" id="UP000233469">
    <property type="component" value="Unassembled WGS sequence"/>
</dbReference>